<organism evidence="2 3">
    <name type="scientific">Steinernema carpocapsae</name>
    <name type="common">Entomopathogenic nematode</name>
    <dbReference type="NCBI Taxonomy" id="34508"/>
    <lineage>
        <taxon>Eukaryota</taxon>
        <taxon>Metazoa</taxon>
        <taxon>Ecdysozoa</taxon>
        <taxon>Nematoda</taxon>
        <taxon>Chromadorea</taxon>
        <taxon>Rhabditida</taxon>
        <taxon>Tylenchina</taxon>
        <taxon>Panagrolaimomorpha</taxon>
        <taxon>Strongyloidoidea</taxon>
        <taxon>Steinernematidae</taxon>
        <taxon>Steinernema</taxon>
    </lineage>
</organism>
<gene>
    <name evidence="2" type="ORF">L596_019587</name>
</gene>
<reference evidence="2 3" key="2">
    <citation type="journal article" date="2019" name="G3 (Bethesda)">
        <title>Hybrid Assembly of the Genome of the Entomopathogenic Nematode Steinernema carpocapsae Identifies the X-Chromosome.</title>
        <authorList>
            <person name="Serra L."/>
            <person name="Macchietto M."/>
            <person name="Macias-Munoz A."/>
            <person name="McGill C.J."/>
            <person name="Rodriguez I.M."/>
            <person name="Rodriguez B."/>
            <person name="Murad R."/>
            <person name="Mortazavi A."/>
        </authorList>
    </citation>
    <scope>NUCLEOTIDE SEQUENCE [LARGE SCALE GENOMIC DNA]</scope>
    <source>
        <strain evidence="2 3">ALL</strain>
    </source>
</reference>
<dbReference type="Proteomes" id="UP000298663">
    <property type="component" value="Unassembled WGS sequence"/>
</dbReference>
<keyword evidence="1" id="KW-1133">Transmembrane helix</keyword>
<proteinExistence type="predicted"/>
<keyword evidence="1" id="KW-0812">Transmembrane</keyword>
<dbReference type="AlphaFoldDB" id="A0A4U5MR14"/>
<dbReference type="EMBL" id="AZBU02000006">
    <property type="protein sequence ID" value="TKR72071.1"/>
    <property type="molecule type" value="Genomic_DNA"/>
</dbReference>
<feature type="transmembrane region" description="Helical" evidence="1">
    <location>
        <begin position="47"/>
        <end position="65"/>
    </location>
</feature>
<keyword evidence="1" id="KW-0472">Membrane</keyword>
<comment type="caution">
    <text evidence="2">The sequence shown here is derived from an EMBL/GenBank/DDBJ whole genome shotgun (WGS) entry which is preliminary data.</text>
</comment>
<sequence>MDDCSSPPKYRSGLLSSRTALYGVALVTISMGILGLYHNIGSSHQMLCNVASGLGIALGGLAIYAVQNHKPSLLNPFLAYFLVIFAFDFVVVPLALFGSMHPDMVCAYAKQRDCEFDEIEQMRVQMQKTLMCTTGSAIVSMAFAIMTKKAYNEIIVGHMALPNYARFK</sequence>
<reference evidence="2 3" key="1">
    <citation type="journal article" date="2015" name="Genome Biol.">
        <title>Comparative genomics of Steinernema reveals deeply conserved gene regulatory networks.</title>
        <authorList>
            <person name="Dillman A.R."/>
            <person name="Macchietto M."/>
            <person name="Porter C.F."/>
            <person name="Rogers A."/>
            <person name="Williams B."/>
            <person name="Antoshechkin I."/>
            <person name="Lee M.M."/>
            <person name="Goodwin Z."/>
            <person name="Lu X."/>
            <person name="Lewis E.E."/>
            <person name="Goodrich-Blair H."/>
            <person name="Stock S.P."/>
            <person name="Adams B.J."/>
            <person name="Sternberg P.W."/>
            <person name="Mortazavi A."/>
        </authorList>
    </citation>
    <scope>NUCLEOTIDE SEQUENCE [LARGE SCALE GENOMIC DNA]</scope>
    <source>
        <strain evidence="2 3">ALL</strain>
    </source>
</reference>
<evidence type="ECO:0000313" key="3">
    <source>
        <dbReference type="Proteomes" id="UP000298663"/>
    </source>
</evidence>
<name>A0A4U5MR14_STECR</name>
<protein>
    <submittedName>
        <fullName evidence="2">Uncharacterized protein</fullName>
    </submittedName>
</protein>
<accession>A0A4U5MR14</accession>
<keyword evidence="3" id="KW-1185">Reference proteome</keyword>
<feature type="transmembrane region" description="Helical" evidence="1">
    <location>
        <begin position="77"/>
        <end position="97"/>
    </location>
</feature>
<evidence type="ECO:0000256" key="1">
    <source>
        <dbReference type="SAM" id="Phobius"/>
    </source>
</evidence>
<feature type="transmembrane region" description="Helical" evidence="1">
    <location>
        <begin position="20"/>
        <end position="40"/>
    </location>
</feature>
<evidence type="ECO:0000313" key="2">
    <source>
        <dbReference type="EMBL" id="TKR72071.1"/>
    </source>
</evidence>